<feature type="domain" description="RNA polymerase sigma factor 70 region 4 type 2" evidence="8">
    <location>
        <begin position="161"/>
        <end position="212"/>
    </location>
</feature>
<dbReference type="AlphaFoldDB" id="A0A433YCC3"/>
<proteinExistence type="inferred from homology"/>
<dbReference type="GO" id="GO:0006950">
    <property type="term" value="P:response to stress"/>
    <property type="evidence" value="ECO:0007669"/>
    <property type="project" value="UniProtKB-ARBA"/>
</dbReference>
<dbReference type="InterPro" id="IPR014284">
    <property type="entry name" value="RNA_pol_sigma-70_dom"/>
</dbReference>
<sequence length="568" mass="65038">MRYMDQDSVDVNSLTDDMLVLQARDGQSQAFNELMTRHRKKALHIATKITNDPHLAEDVVQEALMNAFLHLGSLEHIERFVPWFQRIITNQALMHVRRGGPYAKEKPFSAYTMCSDQDNHNQGDDFPIDLILNTLARNANLLRHEDEDPIDSAIRLETNDMLRSLLHCLNPKEREMFEAHFFKQYSPQEIAAMCSTSSSNVYTTLSRSRRKIQQTQFQSNLTRYLHTRSNHPFSINNELQDHGIYIGEIWDTYSLCVMHALQYSTHHQDSQFSMAEIMGLTGQAFRIQIHRNQLDLAGVTTYNWRNTFSKGLLNLGYAPRSLGEGLRIPQTNELLIDAFSFVHESIDQGNPVIVWGIQQPFFSLIHGYDDRQRSFRIKGFFQQKTIDYEQFGREWSADLFVLTLGTAYEIKPIDSLRGALSMIITHAEGAERSIHPEYIQGVPAYDAWISALSQGHIDHLANAYNVWFISNARSFAVEFLNTIAEHHDDDVYGSLGLELSTLATQASSHYVVALQALYELRKLFPFPNGGNPHLTNNRDAGIKLLKQVKMSEQQGLNTLKSMLQILCR</sequence>
<dbReference type="NCBIfam" id="TIGR02937">
    <property type="entry name" value="sigma70-ECF"/>
    <property type="match status" value="1"/>
</dbReference>
<dbReference type="OrthoDB" id="2960956at2"/>
<accession>A0A433YCC3</accession>
<dbReference type="InterPro" id="IPR013325">
    <property type="entry name" value="RNA_pol_sigma_r2"/>
</dbReference>
<evidence type="ECO:0000259" key="8">
    <source>
        <dbReference type="Pfam" id="PF08281"/>
    </source>
</evidence>
<dbReference type="Gene3D" id="1.10.10.10">
    <property type="entry name" value="Winged helix-like DNA-binding domain superfamily/Winged helix DNA-binding domain"/>
    <property type="match status" value="1"/>
</dbReference>
<keyword evidence="3 6" id="KW-0731">Sigma factor</keyword>
<evidence type="ECO:0000256" key="4">
    <source>
        <dbReference type="ARBA" id="ARBA00023125"/>
    </source>
</evidence>
<evidence type="ECO:0000313" key="10">
    <source>
        <dbReference type="Proteomes" id="UP000279446"/>
    </source>
</evidence>
<feature type="domain" description="RNA polymerase sigma-70 region 2" evidence="7">
    <location>
        <begin position="34"/>
        <end position="98"/>
    </location>
</feature>
<dbReference type="CDD" id="cd06171">
    <property type="entry name" value="Sigma70_r4"/>
    <property type="match status" value="1"/>
</dbReference>
<comment type="similarity">
    <text evidence="1 6">Belongs to the sigma-70 factor family. ECF subfamily.</text>
</comment>
<reference evidence="9 10" key="1">
    <citation type="submission" date="2018-12" db="EMBL/GenBank/DDBJ databases">
        <authorList>
            <person name="Sun L."/>
            <person name="Chen Z."/>
        </authorList>
    </citation>
    <scope>NUCLEOTIDE SEQUENCE [LARGE SCALE GENOMIC DNA]</scope>
    <source>
        <strain evidence="9 10">DSM 15890</strain>
    </source>
</reference>
<dbReference type="SUPFAM" id="SSF88946">
    <property type="entry name" value="Sigma2 domain of RNA polymerase sigma factors"/>
    <property type="match status" value="1"/>
</dbReference>
<dbReference type="GO" id="GO:0006352">
    <property type="term" value="P:DNA-templated transcription initiation"/>
    <property type="evidence" value="ECO:0007669"/>
    <property type="project" value="InterPro"/>
</dbReference>
<keyword evidence="10" id="KW-1185">Reference proteome</keyword>
<evidence type="ECO:0000256" key="5">
    <source>
        <dbReference type="ARBA" id="ARBA00023163"/>
    </source>
</evidence>
<dbReference type="InterPro" id="IPR013249">
    <property type="entry name" value="RNA_pol_sigma70_r4_t2"/>
</dbReference>
<keyword evidence="2 6" id="KW-0805">Transcription regulation</keyword>
<dbReference type="Pfam" id="PF04542">
    <property type="entry name" value="Sigma70_r2"/>
    <property type="match status" value="1"/>
</dbReference>
<dbReference type="GO" id="GO:0016987">
    <property type="term" value="F:sigma factor activity"/>
    <property type="evidence" value="ECO:0007669"/>
    <property type="project" value="UniProtKB-KW"/>
</dbReference>
<dbReference type="EMBL" id="RZNY01000004">
    <property type="protein sequence ID" value="RUT47515.1"/>
    <property type="molecule type" value="Genomic_DNA"/>
</dbReference>
<dbReference type="InterPro" id="IPR039425">
    <property type="entry name" value="RNA_pol_sigma-70-like"/>
</dbReference>
<gene>
    <name evidence="9" type="ORF">EJP82_07360</name>
</gene>
<comment type="caution">
    <text evidence="9">The sequence shown here is derived from an EMBL/GenBank/DDBJ whole genome shotgun (WGS) entry which is preliminary data.</text>
</comment>
<dbReference type="InterPro" id="IPR000838">
    <property type="entry name" value="RNA_pol_sigma70_ECF_CS"/>
</dbReference>
<dbReference type="PANTHER" id="PTHR43133">
    <property type="entry name" value="RNA POLYMERASE ECF-TYPE SIGMA FACTO"/>
    <property type="match status" value="1"/>
</dbReference>
<dbReference type="Pfam" id="PF08281">
    <property type="entry name" value="Sigma70_r4_2"/>
    <property type="match status" value="1"/>
</dbReference>
<evidence type="ECO:0000256" key="6">
    <source>
        <dbReference type="RuleBase" id="RU000716"/>
    </source>
</evidence>
<dbReference type="InterPro" id="IPR013324">
    <property type="entry name" value="RNA_pol_sigma_r3/r4-like"/>
</dbReference>
<organism evidence="9 10">
    <name type="scientific">Paenibacillus anaericanus</name>
    <dbReference type="NCBI Taxonomy" id="170367"/>
    <lineage>
        <taxon>Bacteria</taxon>
        <taxon>Bacillati</taxon>
        <taxon>Bacillota</taxon>
        <taxon>Bacilli</taxon>
        <taxon>Bacillales</taxon>
        <taxon>Paenibacillaceae</taxon>
        <taxon>Paenibacillus</taxon>
    </lineage>
</organism>
<dbReference type="Gene3D" id="1.10.1740.10">
    <property type="match status" value="1"/>
</dbReference>
<name>A0A433YCC3_9BACL</name>
<evidence type="ECO:0000256" key="2">
    <source>
        <dbReference type="ARBA" id="ARBA00023015"/>
    </source>
</evidence>
<dbReference type="Proteomes" id="UP000279446">
    <property type="component" value="Unassembled WGS sequence"/>
</dbReference>
<evidence type="ECO:0000259" key="7">
    <source>
        <dbReference type="Pfam" id="PF04542"/>
    </source>
</evidence>
<protein>
    <recommendedName>
        <fullName evidence="6">RNA polymerase sigma factor</fullName>
    </recommendedName>
</protein>
<keyword evidence="4 6" id="KW-0238">DNA-binding</keyword>
<dbReference type="PROSITE" id="PS01063">
    <property type="entry name" value="SIGMA70_ECF"/>
    <property type="match status" value="1"/>
</dbReference>
<keyword evidence="5 6" id="KW-0804">Transcription</keyword>
<dbReference type="SUPFAM" id="SSF88659">
    <property type="entry name" value="Sigma3 and sigma4 domains of RNA polymerase sigma factors"/>
    <property type="match status" value="1"/>
</dbReference>
<evidence type="ECO:0000256" key="3">
    <source>
        <dbReference type="ARBA" id="ARBA00023082"/>
    </source>
</evidence>
<dbReference type="GO" id="GO:0003677">
    <property type="term" value="F:DNA binding"/>
    <property type="evidence" value="ECO:0007669"/>
    <property type="project" value="UniProtKB-KW"/>
</dbReference>
<dbReference type="PANTHER" id="PTHR43133:SF8">
    <property type="entry name" value="RNA POLYMERASE SIGMA FACTOR HI_1459-RELATED"/>
    <property type="match status" value="1"/>
</dbReference>
<evidence type="ECO:0000313" key="9">
    <source>
        <dbReference type="EMBL" id="RUT47515.1"/>
    </source>
</evidence>
<dbReference type="InterPro" id="IPR007627">
    <property type="entry name" value="RNA_pol_sigma70_r2"/>
</dbReference>
<dbReference type="InterPro" id="IPR036388">
    <property type="entry name" value="WH-like_DNA-bd_sf"/>
</dbReference>
<evidence type="ECO:0000256" key="1">
    <source>
        <dbReference type="ARBA" id="ARBA00010641"/>
    </source>
</evidence>